<dbReference type="HAMAP" id="MF_01440">
    <property type="entry name" value="CheD"/>
    <property type="match status" value="1"/>
</dbReference>
<organism evidence="4 5">
    <name type="scientific">Piscinibacter gummiphilus</name>
    <dbReference type="NCBI Taxonomy" id="946333"/>
    <lineage>
        <taxon>Bacteria</taxon>
        <taxon>Pseudomonadati</taxon>
        <taxon>Pseudomonadota</taxon>
        <taxon>Betaproteobacteria</taxon>
        <taxon>Burkholderiales</taxon>
        <taxon>Sphaerotilaceae</taxon>
        <taxon>Piscinibacter</taxon>
    </lineage>
</organism>
<dbReference type="InterPro" id="IPR038592">
    <property type="entry name" value="CheD-like_sf"/>
</dbReference>
<evidence type="ECO:0000256" key="3">
    <source>
        <dbReference type="HAMAP-Rule" id="MF_01440"/>
    </source>
</evidence>
<sequence>MSVRPHPAQPTVVERVLRPGEFAVGDAGTRMRTLLGSCVSIVLWHARFRVGAMSHFLLAARGQAAHGPLDARYGDEALTLMIAGLARYGVAPADCEAKIFGGGNMFPDQVHLGPLHVGRRNGEAAREMLRGRGIAVASENLFGVGHRQIVFEVATGDVWVRQSGVPPGFSPLEPR</sequence>
<evidence type="ECO:0000313" key="5">
    <source>
        <dbReference type="Proteomes" id="UP001303946"/>
    </source>
</evidence>
<dbReference type="RefSeq" id="WP_316701791.1">
    <property type="nucleotide sequence ID" value="NZ_CP136336.1"/>
</dbReference>
<evidence type="ECO:0000256" key="2">
    <source>
        <dbReference type="ARBA" id="ARBA00022801"/>
    </source>
</evidence>
<reference evidence="4 5" key="1">
    <citation type="submission" date="2023-10" db="EMBL/GenBank/DDBJ databases">
        <title>Bacteria for the degradation of biodegradable plastic PBAT(Polybutylene adipate terephthalate).</title>
        <authorList>
            <person name="Weon H.-Y."/>
            <person name="Yeon J."/>
        </authorList>
    </citation>
    <scope>NUCLEOTIDE SEQUENCE [LARGE SCALE GENOMIC DNA]</scope>
    <source>
        <strain evidence="4 5">SBD 7-3</strain>
    </source>
</reference>
<keyword evidence="1 3" id="KW-0145">Chemotaxis</keyword>
<dbReference type="PANTHER" id="PTHR35147">
    <property type="entry name" value="CHEMORECEPTOR GLUTAMINE DEAMIDASE CHED-RELATED"/>
    <property type="match status" value="1"/>
</dbReference>
<keyword evidence="5" id="KW-1185">Reference proteome</keyword>
<proteinExistence type="inferred from homology"/>
<comment type="catalytic activity">
    <reaction evidence="3">
        <text>L-glutaminyl-[protein] + H2O = L-glutamyl-[protein] + NH4(+)</text>
        <dbReference type="Rhea" id="RHEA:16441"/>
        <dbReference type="Rhea" id="RHEA-COMP:10207"/>
        <dbReference type="Rhea" id="RHEA-COMP:10208"/>
        <dbReference type="ChEBI" id="CHEBI:15377"/>
        <dbReference type="ChEBI" id="CHEBI:28938"/>
        <dbReference type="ChEBI" id="CHEBI:29973"/>
        <dbReference type="ChEBI" id="CHEBI:30011"/>
        <dbReference type="EC" id="3.5.1.44"/>
    </reaction>
</comment>
<name>A0ABZ0CV91_9BURK</name>
<dbReference type="Pfam" id="PF03975">
    <property type="entry name" value="CheD"/>
    <property type="match status" value="1"/>
</dbReference>
<dbReference type="CDD" id="cd16352">
    <property type="entry name" value="CheD"/>
    <property type="match status" value="1"/>
</dbReference>
<dbReference type="Proteomes" id="UP001303946">
    <property type="component" value="Chromosome"/>
</dbReference>
<dbReference type="InterPro" id="IPR005659">
    <property type="entry name" value="Chemorcpt_Glu_NH3ase_CheD"/>
</dbReference>
<dbReference type="InterPro" id="IPR011324">
    <property type="entry name" value="Cytotoxic_necrot_fac-like_cat"/>
</dbReference>
<protein>
    <recommendedName>
        <fullName evidence="3">Probable chemoreceptor glutamine deamidase CheD</fullName>
        <ecNumber evidence="3">3.5.1.44</ecNumber>
    </recommendedName>
</protein>
<gene>
    <name evidence="3" type="primary">cheD</name>
    <name evidence="4" type="ORF">RXV79_02305</name>
</gene>
<evidence type="ECO:0000256" key="1">
    <source>
        <dbReference type="ARBA" id="ARBA00022500"/>
    </source>
</evidence>
<dbReference type="Gene3D" id="3.30.1330.200">
    <property type="match status" value="1"/>
</dbReference>
<evidence type="ECO:0000313" key="4">
    <source>
        <dbReference type="EMBL" id="WOB08902.1"/>
    </source>
</evidence>
<dbReference type="EMBL" id="CP136336">
    <property type="protein sequence ID" value="WOB08902.1"/>
    <property type="molecule type" value="Genomic_DNA"/>
</dbReference>
<comment type="similarity">
    <text evidence="3">Belongs to the CheD family.</text>
</comment>
<dbReference type="SUPFAM" id="SSF64438">
    <property type="entry name" value="CNF1/YfiH-like putative cysteine hydrolases"/>
    <property type="match status" value="1"/>
</dbReference>
<dbReference type="EC" id="3.5.1.44" evidence="3"/>
<accession>A0ABZ0CV91</accession>
<dbReference type="PANTHER" id="PTHR35147:SF3">
    <property type="entry name" value="CHEMORECEPTOR GLUTAMINE DEAMIDASE CHED 1-RELATED"/>
    <property type="match status" value="1"/>
</dbReference>
<comment type="function">
    <text evidence="3">Probably deamidates glutamine residues to glutamate on methyl-accepting chemotaxis receptors (MCPs), playing an important role in chemotaxis.</text>
</comment>
<keyword evidence="2 3" id="KW-0378">Hydrolase</keyword>